<evidence type="ECO:0000259" key="7">
    <source>
        <dbReference type="Pfam" id="PF23559"/>
    </source>
</evidence>
<evidence type="ECO:0000313" key="9">
    <source>
        <dbReference type="Proteomes" id="UP001370490"/>
    </source>
</evidence>
<reference evidence="8 9" key="1">
    <citation type="submission" date="2023-12" db="EMBL/GenBank/DDBJ databases">
        <title>A high-quality genome assembly for Dillenia turbinata (Dilleniales).</title>
        <authorList>
            <person name="Chanderbali A."/>
        </authorList>
    </citation>
    <scope>NUCLEOTIDE SEQUENCE [LARGE SCALE GENOMIC DNA]</scope>
    <source>
        <strain evidence="8">LSX21</strain>
        <tissue evidence="8">Leaf</tissue>
    </source>
</reference>
<dbReference type="InterPro" id="IPR027417">
    <property type="entry name" value="P-loop_NTPase"/>
</dbReference>
<keyword evidence="3" id="KW-0611">Plant defense</keyword>
<dbReference type="Proteomes" id="UP001370490">
    <property type="component" value="Unassembled WGS sequence"/>
</dbReference>
<dbReference type="InterPro" id="IPR002182">
    <property type="entry name" value="NB-ARC"/>
</dbReference>
<dbReference type="GO" id="GO:0005524">
    <property type="term" value="F:ATP binding"/>
    <property type="evidence" value="ECO:0007669"/>
    <property type="project" value="UniProtKB-KW"/>
</dbReference>
<evidence type="ECO:0000313" key="8">
    <source>
        <dbReference type="EMBL" id="KAK6934328.1"/>
    </source>
</evidence>
<dbReference type="InterPro" id="IPR032675">
    <property type="entry name" value="LRR_dom_sf"/>
</dbReference>
<evidence type="ECO:0000259" key="6">
    <source>
        <dbReference type="Pfam" id="PF00931"/>
    </source>
</evidence>
<keyword evidence="4" id="KW-0547">Nucleotide-binding</keyword>
<dbReference type="PANTHER" id="PTHR33463:SF187">
    <property type="entry name" value="AND NB-ARC DOMAIN DISEASE RESISTANCE PROTEIN, PUTATIVE-RELATED"/>
    <property type="match status" value="1"/>
</dbReference>
<accession>A0AAN8VFZ4</accession>
<dbReference type="GO" id="GO:0043531">
    <property type="term" value="F:ADP binding"/>
    <property type="evidence" value="ECO:0007669"/>
    <property type="project" value="InterPro"/>
</dbReference>
<dbReference type="PANTHER" id="PTHR33463">
    <property type="entry name" value="NB-ARC DOMAIN-CONTAINING PROTEIN-RELATED"/>
    <property type="match status" value="1"/>
</dbReference>
<evidence type="ECO:0000256" key="4">
    <source>
        <dbReference type="ARBA" id="ARBA00022840"/>
    </source>
</evidence>
<dbReference type="InterPro" id="IPR042197">
    <property type="entry name" value="Apaf_helical"/>
</dbReference>
<dbReference type="Gene3D" id="3.40.50.300">
    <property type="entry name" value="P-loop containing nucleotide triphosphate hydrolases"/>
    <property type="match status" value="1"/>
</dbReference>
<dbReference type="Gene3D" id="3.80.10.10">
    <property type="entry name" value="Ribonuclease Inhibitor"/>
    <property type="match status" value="1"/>
</dbReference>
<dbReference type="Pfam" id="PF00931">
    <property type="entry name" value="NB-ARC"/>
    <property type="match status" value="1"/>
</dbReference>
<organism evidence="8 9">
    <name type="scientific">Dillenia turbinata</name>
    <dbReference type="NCBI Taxonomy" id="194707"/>
    <lineage>
        <taxon>Eukaryota</taxon>
        <taxon>Viridiplantae</taxon>
        <taxon>Streptophyta</taxon>
        <taxon>Embryophyta</taxon>
        <taxon>Tracheophyta</taxon>
        <taxon>Spermatophyta</taxon>
        <taxon>Magnoliopsida</taxon>
        <taxon>eudicotyledons</taxon>
        <taxon>Gunneridae</taxon>
        <taxon>Pentapetalae</taxon>
        <taxon>Dilleniales</taxon>
        <taxon>Dilleniaceae</taxon>
        <taxon>Dillenia</taxon>
    </lineage>
</organism>
<evidence type="ECO:0000256" key="2">
    <source>
        <dbReference type="ARBA" id="ARBA00022737"/>
    </source>
</evidence>
<keyword evidence="4" id="KW-0067">ATP-binding</keyword>
<dbReference type="InterPro" id="IPR050905">
    <property type="entry name" value="Plant_NBS-LRR"/>
</dbReference>
<evidence type="ECO:0000256" key="5">
    <source>
        <dbReference type="SAM" id="Coils"/>
    </source>
</evidence>
<keyword evidence="9" id="KW-1185">Reference proteome</keyword>
<feature type="coiled-coil region" evidence="5">
    <location>
        <begin position="42"/>
        <end position="104"/>
    </location>
</feature>
<protein>
    <submittedName>
        <fullName evidence="8">NB-ARC</fullName>
    </submittedName>
</protein>
<dbReference type="Pfam" id="PF23559">
    <property type="entry name" value="WHD_DRP"/>
    <property type="match status" value="1"/>
</dbReference>
<comment type="similarity">
    <text evidence="1">Belongs to the disease resistance NB-LRR family.</text>
</comment>
<dbReference type="FunFam" id="3.40.50.300:FF:001091">
    <property type="entry name" value="Probable disease resistance protein At1g61300"/>
    <property type="match status" value="1"/>
</dbReference>
<dbReference type="SUPFAM" id="SSF52540">
    <property type="entry name" value="P-loop containing nucleoside triphosphate hydrolases"/>
    <property type="match status" value="1"/>
</dbReference>
<name>A0AAN8VFZ4_9MAGN</name>
<keyword evidence="2" id="KW-0677">Repeat</keyword>
<dbReference type="GO" id="GO:0006952">
    <property type="term" value="P:defense response"/>
    <property type="evidence" value="ECO:0007669"/>
    <property type="project" value="UniProtKB-KW"/>
</dbReference>
<dbReference type="EMBL" id="JBAMMX010000008">
    <property type="protein sequence ID" value="KAK6934328.1"/>
    <property type="molecule type" value="Genomic_DNA"/>
</dbReference>
<gene>
    <name evidence="8" type="ORF">RJ641_034483</name>
</gene>
<dbReference type="FunFam" id="1.10.10.10:FF:000322">
    <property type="entry name" value="Probable disease resistance protein At1g63360"/>
    <property type="match status" value="1"/>
</dbReference>
<keyword evidence="5" id="KW-0175">Coiled coil</keyword>
<dbReference type="PRINTS" id="PR00364">
    <property type="entry name" value="DISEASERSIST"/>
</dbReference>
<sequence>MERERERGSFPAVEVTREDEWGVSSAVWEKRKERGFWTIYKYWSINQNFNNLKRKLDELNIKSEDIDSALHIELHPRKRRKKEVEQWQKDVQKINIEVETIEQIIRQGLFLSRFCLGNIVVEKLEEMKELYWKGIIFGDLVIDEPVANRQILPMKVLAGETTAGKKFEEMWACLMNDGVKMIGIYGMGGVGKTTLATHIYNRVSGDKEFAMGHVYFITVSHNSRVYKLQDSIAKALHLDLSVTNEEKIRAAILYKALATQKSVLILDDVWEPFLLEDVGIPIGEKSCKVILTTRLLDVCRRMGCGKTFKVEPLSEEDAQKLFYAKLGHNFVLPTEIEEIAKSVAKECAGLPLAIITIAGSMRGVNDTCEWRCALERLRESRKGYTGEQEIFEKLKFSFDRLKDEKVQNCLLCCALYPEDYEIPRYELIEYFIVEGVVEGKNRQAQFDDGHTILNKLENACLLESVAKDFGGTRCVKMHDVVRDMALQITRVFPQFIVQAGGKLRDMSDQQWWTKDLERVSLMKNRIIEVPPSLSPECHRLSTLCQHPRYVPLLAKFTALRKLDLYDLGIREVPRGMGMLGNLQFLNLWAQNLQKFSKGILPRLFEYLVVCNPPNNSNARVEEIYVKKVGNLGVQL</sequence>
<dbReference type="Gene3D" id="1.10.8.430">
    <property type="entry name" value="Helical domain of apoptotic protease-activating factors"/>
    <property type="match status" value="1"/>
</dbReference>
<proteinExistence type="inferred from homology"/>
<feature type="domain" description="Disease resistance protein winged helix" evidence="7">
    <location>
        <begin position="415"/>
        <end position="485"/>
    </location>
</feature>
<evidence type="ECO:0000256" key="1">
    <source>
        <dbReference type="ARBA" id="ARBA00008894"/>
    </source>
</evidence>
<dbReference type="SUPFAM" id="SSF52058">
    <property type="entry name" value="L domain-like"/>
    <property type="match status" value="1"/>
</dbReference>
<dbReference type="InterPro" id="IPR058922">
    <property type="entry name" value="WHD_DRP"/>
</dbReference>
<feature type="domain" description="NB-ARC" evidence="6">
    <location>
        <begin position="166"/>
        <end position="328"/>
    </location>
</feature>
<evidence type="ECO:0000256" key="3">
    <source>
        <dbReference type="ARBA" id="ARBA00022821"/>
    </source>
</evidence>
<dbReference type="AlphaFoldDB" id="A0AAN8VFZ4"/>
<comment type="caution">
    <text evidence="8">The sequence shown here is derived from an EMBL/GenBank/DDBJ whole genome shotgun (WGS) entry which is preliminary data.</text>
</comment>